<proteinExistence type="predicted"/>
<organism evidence="1 2">
    <name type="scientific">Candidatus Campylobacter infans</name>
    <dbReference type="NCBI Taxonomy" id="2561898"/>
    <lineage>
        <taxon>Bacteria</taxon>
        <taxon>Pseudomonadati</taxon>
        <taxon>Campylobacterota</taxon>
        <taxon>Epsilonproteobacteria</taxon>
        <taxon>Campylobacterales</taxon>
        <taxon>Campylobacteraceae</taxon>
        <taxon>Campylobacter</taxon>
    </lineage>
</organism>
<evidence type="ECO:0008006" key="3">
    <source>
        <dbReference type="Google" id="ProtNLM"/>
    </source>
</evidence>
<protein>
    <recommendedName>
        <fullName evidence="3">Plasmid mobilization relaxosome protein MobC</fullName>
    </recommendedName>
</protein>
<dbReference type="Proteomes" id="UP000509414">
    <property type="component" value="Chromosome"/>
</dbReference>
<name>A0A7H9CMU0_9BACT</name>
<keyword evidence="2" id="KW-1185">Reference proteome</keyword>
<evidence type="ECO:0000313" key="2">
    <source>
        <dbReference type="Proteomes" id="UP000509414"/>
    </source>
</evidence>
<dbReference type="KEGG" id="cinf:CINF_1656"/>
<dbReference type="RefSeq" id="WP_179975207.1">
    <property type="nucleotide sequence ID" value="NZ_CP049075.1"/>
</dbReference>
<sequence length="136" mass="15762">MNKHKEARLIYFTPIDLKALSLLSQQRNESKSAVVRKLVHIAKYSETLAQVELNNKLQNEFLKEFSHIGANLNQIAFQLNADITKEAEAKSDFERTMQEFKIMIDKFYTDIKKLKINLNVAHIKTPKKQDKGAENE</sequence>
<evidence type="ECO:0000313" key="1">
    <source>
        <dbReference type="EMBL" id="QLI06129.1"/>
    </source>
</evidence>
<accession>A0A7H9CMU0</accession>
<dbReference type="EMBL" id="CP049075">
    <property type="protein sequence ID" value="QLI06129.1"/>
    <property type="molecule type" value="Genomic_DNA"/>
</dbReference>
<reference evidence="1 2" key="1">
    <citation type="submission" date="2020-02" db="EMBL/GenBank/DDBJ databases">
        <title>Complete genome sequence of the novel Campylobacter species Candidatus Campylobacter infans.</title>
        <authorList>
            <person name="Duim B."/>
            <person name="Zomer A."/>
            <person name="van der Graaf L."/>
            <person name="Wagenaar J."/>
        </authorList>
    </citation>
    <scope>NUCLEOTIDE SEQUENCE [LARGE SCALE GENOMIC DNA]</scope>
    <source>
        <strain evidence="1 2">19S00001</strain>
    </source>
</reference>
<dbReference type="AlphaFoldDB" id="A0A7H9CMU0"/>
<gene>
    <name evidence="1" type="ORF">CINF_1656</name>
</gene>